<reference evidence="2 3" key="1">
    <citation type="submission" date="2020-04" db="EMBL/GenBank/DDBJ databases">
        <title>Perkinsus olseni comparative genomics.</title>
        <authorList>
            <person name="Bogema D.R."/>
        </authorList>
    </citation>
    <scope>NUCLEOTIDE SEQUENCE [LARGE SCALE GENOMIC DNA]</scope>
    <source>
        <strain evidence="2">00978-12</strain>
    </source>
</reference>
<gene>
    <name evidence="2" type="ORF">FOZ60_008870</name>
</gene>
<dbReference type="AlphaFoldDB" id="A0A7J6NI45"/>
<protein>
    <submittedName>
        <fullName evidence="2">Uncharacterized protein</fullName>
    </submittedName>
</protein>
<proteinExistence type="predicted"/>
<name>A0A7J6NI45_PEROL</name>
<feature type="chain" id="PRO_5029488516" evidence="1">
    <location>
        <begin position="20"/>
        <end position="157"/>
    </location>
</feature>
<dbReference type="Proteomes" id="UP000541610">
    <property type="component" value="Unassembled WGS sequence"/>
</dbReference>
<evidence type="ECO:0000313" key="2">
    <source>
        <dbReference type="EMBL" id="KAF4683573.1"/>
    </source>
</evidence>
<dbReference type="EMBL" id="JABANP010000358">
    <property type="protein sequence ID" value="KAF4683573.1"/>
    <property type="molecule type" value="Genomic_DNA"/>
</dbReference>
<feature type="signal peptide" evidence="1">
    <location>
        <begin position="1"/>
        <end position="19"/>
    </location>
</feature>
<sequence length="157" mass="16356">MNTTFGILSIVCLLGVALDFENEDPVGFYSVVSPLLGASAGFENPVDQGEGGPYEKPVGNCYVSPEGYILGCKCTTLDALVVANKTGTVISAVCVSDCSATGTCPGPPKGSPECLPIVKVCAINCKQESDCLEGGYCQDLSKYSPGIQRHACMFRQG</sequence>
<comment type="caution">
    <text evidence="2">The sequence shown here is derived from an EMBL/GenBank/DDBJ whole genome shotgun (WGS) entry which is preliminary data.</text>
</comment>
<evidence type="ECO:0000313" key="3">
    <source>
        <dbReference type="Proteomes" id="UP000541610"/>
    </source>
</evidence>
<evidence type="ECO:0000256" key="1">
    <source>
        <dbReference type="SAM" id="SignalP"/>
    </source>
</evidence>
<keyword evidence="1" id="KW-0732">Signal</keyword>
<accession>A0A7J6NI45</accession>
<organism evidence="2 3">
    <name type="scientific">Perkinsus olseni</name>
    <name type="common">Perkinsus atlanticus</name>
    <dbReference type="NCBI Taxonomy" id="32597"/>
    <lineage>
        <taxon>Eukaryota</taxon>
        <taxon>Sar</taxon>
        <taxon>Alveolata</taxon>
        <taxon>Perkinsozoa</taxon>
        <taxon>Perkinsea</taxon>
        <taxon>Perkinsida</taxon>
        <taxon>Perkinsidae</taxon>
        <taxon>Perkinsus</taxon>
    </lineage>
</organism>